<dbReference type="GO" id="GO:0004672">
    <property type="term" value="F:protein kinase activity"/>
    <property type="evidence" value="ECO:0007669"/>
    <property type="project" value="InterPro"/>
</dbReference>
<dbReference type="PROSITE" id="PS50011">
    <property type="entry name" value="PROTEIN_KINASE_DOM"/>
    <property type="match status" value="1"/>
</dbReference>
<dbReference type="GO" id="GO:0005737">
    <property type="term" value="C:cytoplasm"/>
    <property type="evidence" value="ECO:0007669"/>
    <property type="project" value="TreeGrafter"/>
</dbReference>
<evidence type="ECO:0000259" key="2">
    <source>
        <dbReference type="PROSITE" id="PS50011"/>
    </source>
</evidence>
<protein>
    <submittedName>
        <fullName evidence="3">Similar to S.cerevisiae protein CEX1 (Component of nuclear aminoacylation-dependent tRNA export pathway)</fullName>
    </submittedName>
</protein>
<feature type="region of interest" description="Disordered" evidence="1">
    <location>
        <begin position="645"/>
        <end position="677"/>
    </location>
</feature>
<dbReference type="PANTHER" id="PTHR12984:SF3">
    <property type="entry name" value="N-TERMINAL KINASE-LIKE PROTEIN"/>
    <property type="match status" value="1"/>
</dbReference>
<evidence type="ECO:0000313" key="4">
    <source>
        <dbReference type="Proteomes" id="UP000186303"/>
    </source>
</evidence>
<dbReference type="EMBL" id="LT671822">
    <property type="protein sequence ID" value="SHO76767.1"/>
    <property type="molecule type" value="Genomic_DNA"/>
</dbReference>
<feature type="compositionally biased region" description="Low complexity" evidence="1">
    <location>
        <begin position="739"/>
        <end position="777"/>
    </location>
</feature>
<accession>A0A1M8A354</accession>
<dbReference type="GO" id="GO:0006409">
    <property type="term" value="P:tRNA export from nucleus"/>
    <property type="evidence" value="ECO:0007669"/>
    <property type="project" value="TreeGrafter"/>
</dbReference>
<dbReference type="Gene3D" id="3.30.200.20">
    <property type="entry name" value="Phosphorylase Kinase, domain 1"/>
    <property type="match status" value="1"/>
</dbReference>
<dbReference type="Gene3D" id="1.25.10.10">
    <property type="entry name" value="Leucine-rich Repeat Variant"/>
    <property type="match status" value="1"/>
</dbReference>
<dbReference type="InterPro" id="IPR016024">
    <property type="entry name" value="ARM-type_fold"/>
</dbReference>
<dbReference type="SMART" id="SM00220">
    <property type="entry name" value="S_TKc"/>
    <property type="match status" value="1"/>
</dbReference>
<dbReference type="VEuPathDB" id="FungiDB:MSYG_1106"/>
<feature type="compositionally biased region" description="Basic and acidic residues" evidence="1">
    <location>
        <begin position="783"/>
        <end position="800"/>
    </location>
</feature>
<dbReference type="GO" id="GO:0005524">
    <property type="term" value="F:ATP binding"/>
    <property type="evidence" value="ECO:0007669"/>
    <property type="project" value="InterPro"/>
</dbReference>
<reference evidence="4" key="1">
    <citation type="journal article" date="2017" name="Nucleic Acids Res.">
        <title>Proteogenomics produces comprehensive and highly accurate protein-coding gene annotation in a complete genome assembly of Malassezia sympodialis.</title>
        <authorList>
            <person name="Zhu Y."/>
            <person name="Engstroem P.G."/>
            <person name="Tellgren-Roth C."/>
            <person name="Baudo C.D."/>
            <person name="Kennell J.C."/>
            <person name="Sun S."/>
            <person name="Billmyre R.B."/>
            <person name="Schroeder M.S."/>
            <person name="Andersson A."/>
            <person name="Holm T."/>
            <person name="Sigurgeirsson B."/>
            <person name="Wu G."/>
            <person name="Sankaranarayanan S.R."/>
            <person name="Siddharthan R."/>
            <person name="Sanyal K."/>
            <person name="Lundeberg J."/>
            <person name="Nystedt B."/>
            <person name="Boekhout T."/>
            <person name="Dawson T.L. Jr."/>
            <person name="Heitman J."/>
            <person name="Scheynius A."/>
            <person name="Lehtioe J."/>
        </authorList>
    </citation>
    <scope>NUCLEOTIDE SEQUENCE [LARGE SCALE GENOMIC DNA]</scope>
    <source>
        <strain evidence="4">ATCC 42132</strain>
    </source>
</reference>
<dbReference type="OrthoDB" id="447103at2759"/>
<dbReference type="Pfam" id="PF00069">
    <property type="entry name" value="Pkinase"/>
    <property type="match status" value="1"/>
</dbReference>
<dbReference type="Proteomes" id="UP000186303">
    <property type="component" value="Chromosome 2"/>
</dbReference>
<dbReference type="SUPFAM" id="SSF56112">
    <property type="entry name" value="Protein kinase-like (PK-like)"/>
    <property type="match status" value="1"/>
</dbReference>
<feature type="domain" description="Protein kinase" evidence="2">
    <location>
        <begin position="7"/>
        <end position="355"/>
    </location>
</feature>
<gene>
    <name evidence="3" type="ORF">MSYG_1106</name>
</gene>
<organism evidence="3 4">
    <name type="scientific">Malassezia sympodialis (strain ATCC 42132)</name>
    <name type="common">Atopic eczema-associated yeast</name>
    <dbReference type="NCBI Taxonomy" id="1230383"/>
    <lineage>
        <taxon>Eukaryota</taxon>
        <taxon>Fungi</taxon>
        <taxon>Dikarya</taxon>
        <taxon>Basidiomycota</taxon>
        <taxon>Ustilaginomycotina</taxon>
        <taxon>Malasseziomycetes</taxon>
        <taxon>Malasseziales</taxon>
        <taxon>Malasseziaceae</taxon>
        <taxon>Malassezia</taxon>
    </lineage>
</organism>
<dbReference type="PANTHER" id="PTHR12984">
    <property type="entry name" value="SCY1-RELATED S/T PROTEIN KINASE-LIKE"/>
    <property type="match status" value="1"/>
</dbReference>
<evidence type="ECO:0000256" key="1">
    <source>
        <dbReference type="SAM" id="MobiDB-lite"/>
    </source>
</evidence>
<dbReference type="Gene3D" id="1.10.510.10">
    <property type="entry name" value="Transferase(Phosphotransferase) domain 1"/>
    <property type="match status" value="1"/>
</dbReference>
<dbReference type="OMA" id="EFVVSWG"/>
<dbReference type="AlphaFoldDB" id="A0A1M8A354"/>
<feature type="region of interest" description="Disordered" evidence="1">
    <location>
        <begin position="727"/>
        <end position="810"/>
    </location>
</feature>
<dbReference type="InterPro" id="IPR011009">
    <property type="entry name" value="Kinase-like_dom_sf"/>
</dbReference>
<dbReference type="SUPFAM" id="SSF48371">
    <property type="entry name" value="ARM repeat"/>
    <property type="match status" value="1"/>
</dbReference>
<keyword evidence="4" id="KW-1185">Reference proteome</keyword>
<proteinExistence type="predicted"/>
<dbReference type="InterPro" id="IPR011989">
    <property type="entry name" value="ARM-like"/>
</dbReference>
<evidence type="ECO:0000313" key="3">
    <source>
        <dbReference type="EMBL" id="SHO76767.1"/>
    </source>
</evidence>
<dbReference type="InterPro" id="IPR000719">
    <property type="entry name" value="Prot_kinase_dom"/>
</dbReference>
<sequence length="810" mass="88651">MDYLRSLSSALTKGAGPLSNYDVGLEVESYNGQSIWKLFEGKSRNDSTLVSIFVMDQTRASREQNIMAQNAVKKMRSIRHPYLVKFLEVGESQGAIYLVVEHVEPLVNRLAALSKGSGRDPSTPSWIAWGLGHVAKALIFLHDQTKCVHGNIHPGSIFLSSSGEWLLGGLELLSSPAEPDALILKWGGIPPRSSAYAPPEVFQSGWKVVQEYPVHIADSYAFCLLAIEAFNGKLPSTLPNFAAGRIPAQLYPLLKRMIHPDVNKRLTVGELVCLGRQPGGFLATNMLCEVESLLEEFRIGNKDTKINILHQVLAKQEHLALVFVQYKVLPILIEAFRYQSGSRPDDIEFSTQQLLPVMLKIGQSMDSANWMRLLGEPIIGAFATQDRAMLHILLTHASLFSEHLSDSVVSTKFWPLLLKSFHSPLDPIRSAALDCVTLFLTKFNERILNNELLRELAKLQKDVRPALRLQTIKILSQLSHRLRASTKADVLVPAFGYSLRDTYDQIRLFGIAAFRDNADSFDGEVSAKSVIPALSPCLIDPNGEVRGMALEVLQLYLNKVTSFTETLSSVNTEIPTLIPDKSGVVEPQAQSTKSKATSKSAFSAFLSATAGNAATALTDWAMAQIEEDESLATQVTLGLQNESIHSPDTTEAQELSPPPAVPLHATRGMSLSDKKSKGEQVSQAILYAEEPKTIVTKLDDTKPIMPPAPPPSSLYNFTSNDFSTLAGASSNSGDSVSCPISTTSRKPPSTSTKPTPVEPTRAPSVSSSNKSSTQKASLAPVMTKEEKMAQLNKIREERRARIAQLKQSKS</sequence>
<dbReference type="InterPro" id="IPR051177">
    <property type="entry name" value="CIK-Related_Protein"/>
</dbReference>
<dbReference type="STRING" id="1230383.A0A1M8A354"/>
<name>A0A1M8A354_MALS4</name>